<dbReference type="PANTHER" id="PTHR40407">
    <property type="entry name" value="MEMBRANE PROTEIN-LIKE PROTEIN"/>
    <property type="match status" value="1"/>
</dbReference>
<dbReference type="Proteomes" id="UP000613743">
    <property type="component" value="Unassembled WGS sequence"/>
</dbReference>
<keyword evidence="1" id="KW-0812">Transmembrane</keyword>
<dbReference type="RefSeq" id="WP_188919766.1">
    <property type="nucleotide sequence ID" value="NZ_BMPZ01000003.1"/>
</dbReference>
<feature type="transmembrane region" description="Helical" evidence="1">
    <location>
        <begin position="103"/>
        <end position="125"/>
    </location>
</feature>
<dbReference type="Pfam" id="PF07786">
    <property type="entry name" value="HGSNAT_cat"/>
    <property type="match status" value="1"/>
</dbReference>
<feature type="transmembrane region" description="Helical" evidence="1">
    <location>
        <begin position="287"/>
        <end position="305"/>
    </location>
</feature>
<sequence>MSSHITALQGATTTALQRQNKRIASIDILRGLVMLLMLVDHVRERLYYHHPISDPMTLDETSVALFFTRIATHFCAPVFVFLTGLSAWLYAHPAQGAPRSASAYLLKRGLFIIGIEVTLINFSWFGAYDALYLQVMWAIGLSMIVLSLMVKAPYWLIGTSGLAIVLGHNALEPVQFSTGESGYFLWTILHDRGYLYASEAFKVKASYPALPWMGVIMLGYFVGPLYQHTVTSASRQKNLILIGVSCLLLLALLRGLNLYGETLPWQVGDSFIESARSFLNYTKYPPSLNFLLFTLGIATLVLAGLDTVNNRVSQFIESFGSAPLFFYIVHLYILLIGYKVLFAIYGATQGSYWGLDSLWQVWAIALVLALALYFPTVRFARFKRTSGIPWLKYF</sequence>
<gene>
    <name evidence="3" type="ORF">GCM10009332_16690</name>
</gene>
<feature type="transmembrane region" description="Helical" evidence="1">
    <location>
        <begin position="325"/>
        <end position="345"/>
    </location>
</feature>
<protein>
    <submittedName>
        <fullName evidence="3">Membrane protein</fullName>
    </submittedName>
</protein>
<feature type="transmembrane region" description="Helical" evidence="1">
    <location>
        <begin position="63"/>
        <end position="91"/>
    </location>
</feature>
<reference evidence="3" key="2">
    <citation type="submission" date="2020-09" db="EMBL/GenBank/DDBJ databases">
        <authorList>
            <person name="Sun Q."/>
            <person name="Ohkuma M."/>
        </authorList>
    </citation>
    <scope>NUCLEOTIDE SEQUENCE</scope>
    <source>
        <strain evidence="3">JCM 30804</strain>
    </source>
</reference>
<reference evidence="3" key="1">
    <citation type="journal article" date="2014" name="Int. J. Syst. Evol. Microbiol.">
        <title>Complete genome sequence of Corynebacterium casei LMG S-19264T (=DSM 44701T), isolated from a smear-ripened cheese.</title>
        <authorList>
            <consortium name="US DOE Joint Genome Institute (JGI-PGF)"/>
            <person name="Walter F."/>
            <person name="Albersmeier A."/>
            <person name="Kalinowski J."/>
            <person name="Ruckert C."/>
        </authorList>
    </citation>
    <scope>NUCLEOTIDE SEQUENCE</scope>
    <source>
        <strain evidence="3">JCM 30804</strain>
    </source>
</reference>
<proteinExistence type="predicted"/>
<keyword evidence="1" id="KW-0472">Membrane</keyword>
<comment type="caution">
    <text evidence="3">The sequence shown here is derived from an EMBL/GenBank/DDBJ whole genome shotgun (WGS) entry which is preliminary data.</text>
</comment>
<evidence type="ECO:0000259" key="2">
    <source>
        <dbReference type="Pfam" id="PF07786"/>
    </source>
</evidence>
<feature type="transmembrane region" description="Helical" evidence="1">
    <location>
        <begin position="131"/>
        <end position="149"/>
    </location>
</feature>
<keyword evidence="1" id="KW-1133">Transmembrane helix</keyword>
<organism evidence="3 4">
    <name type="scientific">Shewanella gelidii</name>
    <dbReference type="NCBI Taxonomy" id="1642821"/>
    <lineage>
        <taxon>Bacteria</taxon>
        <taxon>Pseudomonadati</taxon>
        <taxon>Pseudomonadota</taxon>
        <taxon>Gammaproteobacteria</taxon>
        <taxon>Alteromonadales</taxon>
        <taxon>Shewanellaceae</taxon>
        <taxon>Shewanella</taxon>
    </lineage>
</organism>
<feature type="transmembrane region" description="Helical" evidence="1">
    <location>
        <begin position="357"/>
        <end position="374"/>
    </location>
</feature>
<evidence type="ECO:0000256" key="1">
    <source>
        <dbReference type="SAM" id="Phobius"/>
    </source>
</evidence>
<dbReference type="EMBL" id="BMPZ01000003">
    <property type="protein sequence ID" value="GGI80032.1"/>
    <property type="molecule type" value="Genomic_DNA"/>
</dbReference>
<dbReference type="PANTHER" id="PTHR40407:SF1">
    <property type="entry name" value="HEPARAN-ALPHA-GLUCOSAMINIDE N-ACETYLTRANSFERASE CATALYTIC DOMAIN-CONTAINING PROTEIN"/>
    <property type="match status" value="1"/>
</dbReference>
<feature type="transmembrane region" description="Helical" evidence="1">
    <location>
        <begin position="209"/>
        <end position="226"/>
    </location>
</feature>
<keyword evidence="4" id="KW-1185">Reference proteome</keyword>
<accession>A0A917JP89</accession>
<dbReference type="InterPro" id="IPR012429">
    <property type="entry name" value="HGSNAT_cat"/>
</dbReference>
<name>A0A917JP89_9GAMM</name>
<evidence type="ECO:0000313" key="3">
    <source>
        <dbReference type="EMBL" id="GGI80032.1"/>
    </source>
</evidence>
<evidence type="ECO:0000313" key="4">
    <source>
        <dbReference type="Proteomes" id="UP000613743"/>
    </source>
</evidence>
<dbReference type="AlphaFoldDB" id="A0A917JP89"/>
<feature type="domain" description="Heparan-alpha-glucosaminide N-acetyltransferase catalytic" evidence="2">
    <location>
        <begin position="22"/>
        <end position="233"/>
    </location>
</feature>
<feature type="transmembrane region" description="Helical" evidence="1">
    <location>
        <begin position="238"/>
        <end position="256"/>
    </location>
</feature>